<comment type="caution">
    <text evidence="1">The sequence shown here is derived from an EMBL/GenBank/DDBJ whole genome shotgun (WGS) entry which is preliminary data.</text>
</comment>
<protein>
    <submittedName>
        <fullName evidence="1">Uncharacterized protein</fullName>
    </submittedName>
</protein>
<evidence type="ECO:0000313" key="1">
    <source>
        <dbReference type="EMBL" id="GIY39955.1"/>
    </source>
</evidence>
<accession>A0AAV4T1J0</accession>
<proteinExistence type="predicted"/>
<dbReference type="Proteomes" id="UP001054945">
    <property type="component" value="Unassembled WGS sequence"/>
</dbReference>
<reference evidence="1 2" key="1">
    <citation type="submission" date="2021-06" db="EMBL/GenBank/DDBJ databases">
        <title>Caerostris extrusa draft genome.</title>
        <authorList>
            <person name="Kono N."/>
            <person name="Arakawa K."/>
        </authorList>
    </citation>
    <scope>NUCLEOTIDE SEQUENCE [LARGE SCALE GENOMIC DNA]</scope>
</reference>
<evidence type="ECO:0000313" key="2">
    <source>
        <dbReference type="Proteomes" id="UP001054945"/>
    </source>
</evidence>
<dbReference type="EMBL" id="BPLR01010535">
    <property type="protein sequence ID" value="GIY39955.1"/>
    <property type="molecule type" value="Genomic_DNA"/>
</dbReference>
<name>A0AAV4T1J0_CAEEX</name>
<dbReference type="AlphaFoldDB" id="A0AAV4T1J0"/>
<keyword evidence="2" id="KW-1185">Reference proteome</keyword>
<organism evidence="1 2">
    <name type="scientific">Caerostris extrusa</name>
    <name type="common">Bark spider</name>
    <name type="synonym">Caerostris bankana</name>
    <dbReference type="NCBI Taxonomy" id="172846"/>
    <lineage>
        <taxon>Eukaryota</taxon>
        <taxon>Metazoa</taxon>
        <taxon>Ecdysozoa</taxon>
        <taxon>Arthropoda</taxon>
        <taxon>Chelicerata</taxon>
        <taxon>Arachnida</taxon>
        <taxon>Araneae</taxon>
        <taxon>Araneomorphae</taxon>
        <taxon>Entelegynae</taxon>
        <taxon>Araneoidea</taxon>
        <taxon>Araneidae</taxon>
        <taxon>Caerostris</taxon>
    </lineage>
</organism>
<gene>
    <name evidence="1" type="ORF">CEXT_699901</name>
</gene>
<sequence length="181" mass="20609">MTTQSEGEGMGNPKYSFLLPHLTRKERGWRREERDNLWNKKDGVSMANLARCQQGRGRRSMPLPRWPSVRLSGASAGIQRGRILTLHPPIPSFLLVQGSEDPSKATLMKNREMFHKVSDLYPLAIFSIVFLETLPKHPFRSILPSPILLSVLCIFLNRMVVNNSLFSFFFSDTSVHIDSLV</sequence>